<keyword evidence="2 4" id="KW-0808">Transferase</keyword>
<dbReference type="RefSeq" id="WP_038295610.1">
    <property type="nucleotide sequence ID" value="NZ_JACJTA010000063.1"/>
</dbReference>
<evidence type="ECO:0000313" key="6">
    <source>
        <dbReference type="Proteomes" id="UP000660380"/>
    </source>
</evidence>
<dbReference type="SUPFAM" id="SSF110710">
    <property type="entry name" value="TTHA0583/YokD-like"/>
    <property type="match status" value="1"/>
</dbReference>
<reference evidence="5 6" key="1">
    <citation type="journal article" date="2020" name="ISME J.">
        <title>Comparative genomics reveals insights into cyanobacterial evolution and habitat adaptation.</title>
        <authorList>
            <person name="Chen M.Y."/>
            <person name="Teng W.K."/>
            <person name="Zhao L."/>
            <person name="Hu C.X."/>
            <person name="Zhou Y.K."/>
            <person name="Han B.P."/>
            <person name="Song L.R."/>
            <person name="Shu W.S."/>
        </authorList>
    </citation>
    <scope>NUCLEOTIDE SEQUENCE [LARGE SCALE GENOMIC DNA]</scope>
    <source>
        <strain evidence="5 6">FACHB-248</strain>
    </source>
</reference>
<dbReference type="EC" id="2.3.1.-" evidence="4"/>
<accession>A0ABR8GW83</accession>
<dbReference type="EMBL" id="JACJTA010000063">
    <property type="protein sequence ID" value="MBD2607447.1"/>
    <property type="molecule type" value="Genomic_DNA"/>
</dbReference>
<protein>
    <recommendedName>
        <fullName evidence="4">Aminoglycoside N(3)-acetyltransferase</fullName>
        <ecNumber evidence="4">2.3.1.-</ecNumber>
    </recommendedName>
</protein>
<sequence>MSEENVISRTLFPCTCASLTDELQQIGLAPGMTLLIHSSLSSLGWVCGGSIAVVQVLMDVLTTTSTLVMPTHSGDYSDPSEWENPPVPSEWWQTIRDTMPAFDARLTPTLGMGKIPESFRTYPDVLRSNHPSTSFAAWGQNAQMVIKDHAYDDSLGKDSPLAHLYDLDAWVLLLGVGYDSNTCFHLAEYQVKGEERIFKGAPIMEAGQRVWKTYKDIEFESEDFEEIGNAFEQAGYVKIGKVGQAQTKLFSLKSAVDWAAAWLKNKQDNSGKNAD</sequence>
<evidence type="ECO:0000256" key="3">
    <source>
        <dbReference type="ARBA" id="ARBA00023315"/>
    </source>
</evidence>
<dbReference type="InterPro" id="IPR028345">
    <property type="entry name" value="Antibiotic_NAT-like"/>
</dbReference>
<name>A0ABR8GW83_9CYAN</name>
<comment type="caution">
    <text evidence="5">The sequence shown here is derived from an EMBL/GenBank/DDBJ whole genome shotgun (WGS) entry which is preliminary data.</text>
</comment>
<dbReference type="PANTHER" id="PTHR11104">
    <property type="entry name" value="AMINOGLYCOSIDE N3-ACETYLTRANSFERASE"/>
    <property type="match status" value="1"/>
</dbReference>
<keyword evidence="6" id="KW-1185">Reference proteome</keyword>
<evidence type="ECO:0000256" key="2">
    <source>
        <dbReference type="ARBA" id="ARBA00022679"/>
    </source>
</evidence>
<keyword evidence="4" id="KW-0046">Antibiotic resistance</keyword>
<dbReference type="PANTHER" id="PTHR11104:SF0">
    <property type="entry name" value="SPBETA PROPHAGE-DERIVED AMINOGLYCOSIDE N(3')-ACETYLTRANSFERASE-LIKE PROTEIN YOKD"/>
    <property type="match status" value="1"/>
</dbReference>
<comment type="similarity">
    <text evidence="1 4">Belongs to the antibiotic N-acetyltransferase family.</text>
</comment>
<organism evidence="5 6">
    <name type="scientific">Scytonema hofmannii FACHB-248</name>
    <dbReference type="NCBI Taxonomy" id="1842502"/>
    <lineage>
        <taxon>Bacteria</taxon>
        <taxon>Bacillati</taxon>
        <taxon>Cyanobacteriota</taxon>
        <taxon>Cyanophyceae</taxon>
        <taxon>Nostocales</taxon>
        <taxon>Scytonemataceae</taxon>
        <taxon>Scytonema</taxon>
    </lineage>
</organism>
<comment type="catalytic activity">
    <reaction evidence="4">
        <text>a 2-deoxystreptamine antibiotic + acetyl-CoA = an N(3)-acetyl-2-deoxystreptamine antibiotic + CoA + H(+)</text>
        <dbReference type="Rhea" id="RHEA:12665"/>
        <dbReference type="ChEBI" id="CHEBI:15378"/>
        <dbReference type="ChEBI" id="CHEBI:57287"/>
        <dbReference type="ChEBI" id="CHEBI:57288"/>
        <dbReference type="ChEBI" id="CHEBI:57921"/>
        <dbReference type="ChEBI" id="CHEBI:77452"/>
        <dbReference type="EC" id="2.3.1.81"/>
    </reaction>
</comment>
<dbReference type="InterPro" id="IPR003679">
    <property type="entry name" value="Amioglycoside_AcTrfase"/>
</dbReference>
<evidence type="ECO:0000256" key="1">
    <source>
        <dbReference type="ARBA" id="ARBA00006383"/>
    </source>
</evidence>
<evidence type="ECO:0000256" key="4">
    <source>
        <dbReference type="RuleBase" id="RU365031"/>
    </source>
</evidence>
<dbReference type="Proteomes" id="UP000660380">
    <property type="component" value="Unassembled WGS sequence"/>
</dbReference>
<keyword evidence="3 4" id="KW-0012">Acyltransferase</keyword>
<proteinExistence type="inferred from homology"/>
<gene>
    <name evidence="5" type="ORF">H6G81_23695</name>
</gene>
<evidence type="ECO:0000313" key="5">
    <source>
        <dbReference type="EMBL" id="MBD2607447.1"/>
    </source>
</evidence>
<dbReference type="Pfam" id="PF02522">
    <property type="entry name" value="Antibiotic_NAT"/>
    <property type="match status" value="1"/>
</dbReference>